<comment type="caution">
    <text evidence="1">The sequence shown here is derived from an EMBL/GenBank/DDBJ whole genome shotgun (WGS) entry which is preliminary data.</text>
</comment>
<dbReference type="RefSeq" id="WP_188655611.1">
    <property type="nucleotide sequence ID" value="NZ_BMIN01000019.1"/>
</dbReference>
<accession>A0ABQ1QFU6</accession>
<evidence type="ECO:0000313" key="2">
    <source>
        <dbReference type="Proteomes" id="UP000642571"/>
    </source>
</evidence>
<name>A0ABQ1QFU6_9BACI</name>
<keyword evidence="2" id="KW-1185">Reference proteome</keyword>
<proteinExistence type="predicted"/>
<sequence>MKKLNKIKPLDITTSSQKAVTAYIPPQKYKADNKLKNQRPIAQRLVISHLISSS</sequence>
<protein>
    <submittedName>
        <fullName evidence="1">Uncharacterized protein</fullName>
    </submittedName>
</protein>
<gene>
    <name evidence="1" type="ORF">GCM10011389_34410</name>
</gene>
<evidence type="ECO:0000313" key="1">
    <source>
        <dbReference type="EMBL" id="GGD23789.1"/>
    </source>
</evidence>
<dbReference type="EMBL" id="BMIN01000019">
    <property type="protein sequence ID" value="GGD23789.1"/>
    <property type="molecule type" value="Genomic_DNA"/>
</dbReference>
<reference evidence="2" key="1">
    <citation type="journal article" date="2019" name="Int. J. Syst. Evol. Microbiol.">
        <title>The Global Catalogue of Microorganisms (GCM) 10K type strain sequencing project: providing services to taxonomists for standard genome sequencing and annotation.</title>
        <authorList>
            <consortium name="The Broad Institute Genomics Platform"/>
            <consortium name="The Broad Institute Genome Sequencing Center for Infectious Disease"/>
            <person name="Wu L."/>
            <person name="Ma J."/>
        </authorList>
    </citation>
    <scope>NUCLEOTIDE SEQUENCE [LARGE SCALE GENOMIC DNA]</scope>
    <source>
        <strain evidence="2">CGMCC 1.15353</strain>
    </source>
</reference>
<organism evidence="1 2">
    <name type="scientific">Pontibacillus salipaludis</name>
    <dbReference type="NCBI Taxonomy" id="1697394"/>
    <lineage>
        <taxon>Bacteria</taxon>
        <taxon>Bacillati</taxon>
        <taxon>Bacillota</taxon>
        <taxon>Bacilli</taxon>
        <taxon>Bacillales</taxon>
        <taxon>Bacillaceae</taxon>
        <taxon>Pontibacillus</taxon>
    </lineage>
</organism>
<dbReference type="Proteomes" id="UP000642571">
    <property type="component" value="Unassembled WGS sequence"/>
</dbReference>